<dbReference type="Gene3D" id="3.40.50.720">
    <property type="entry name" value="NAD(P)-binding Rossmann-like Domain"/>
    <property type="match status" value="1"/>
</dbReference>
<dbReference type="SUPFAM" id="SSF51735">
    <property type="entry name" value="NAD(P)-binding Rossmann-fold domains"/>
    <property type="match status" value="1"/>
</dbReference>
<dbReference type="InterPro" id="IPR036291">
    <property type="entry name" value="NAD(P)-bd_dom_sf"/>
</dbReference>
<evidence type="ECO:0000256" key="1">
    <source>
        <dbReference type="ARBA" id="ARBA00006484"/>
    </source>
</evidence>
<evidence type="ECO:0000313" key="4">
    <source>
        <dbReference type="Proteomes" id="UP000487117"/>
    </source>
</evidence>
<evidence type="ECO:0000313" key="3">
    <source>
        <dbReference type="EMBL" id="KAF1014968.1"/>
    </source>
</evidence>
<dbReference type="PANTHER" id="PTHR43639">
    <property type="entry name" value="OXIDOREDUCTASE, SHORT-CHAIN DEHYDROGENASE/REDUCTASE FAMILY (AFU_ORTHOLOGUE AFUA_5G02870)"/>
    <property type="match status" value="1"/>
</dbReference>
<keyword evidence="2" id="KW-0560">Oxidoreductase</keyword>
<sequence>MRPVSLITGASRGLGRATALSIARNDGDVIITYKSRQTEAEDVVAQVQALGGKAVALALDVGNVASFPAFASQLQEGLQRTWQRGQIDHLINNAGHGEVAPSPP</sequence>
<dbReference type="Proteomes" id="UP000487117">
    <property type="component" value="Unassembled WGS sequence"/>
</dbReference>
<dbReference type="InterPro" id="IPR002347">
    <property type="entry name" value="SDR_fam"/>
</dbReference>
<accession>A0A7V8FGA0</accession>
<protein>
    <submittedName>
        <fullName evidence="3">Glucose 1-dehydrogenase 1</fullName>
    </submittedName>
</protein>
<dbReference type="PRINTS" id="PR00081">
    <property type="entry name" value="GDHRDH"/>
</dbReference>
<reference evidence="4" key="1">
    <citation type="journal article" date="2020" name="MBio">
        <title>Horizontal gene transfer to a defensive symbiont with a reduced genome amongst a multipartite beetle microbiome.</title>
        <authorList>
            <person name="Waterworth S.C."/>
            <person name="Florez L.V."/>
            <person name="Rees E.R."/>
            <person name="Hertweck C."/>
            <person name="Kaltenpoth M."/>
            <person name="Kwan J.C."/>
        </authorList>
    </citation>
    <scope>NUCLEOTIDE SEQUENCE [LARGE SCALE GENOMIC DNA]</scope>
</reference>
<comment type="similarity">
    <text evidence="1">Belongs to the short-chain dehydrogenases/reductases (SDR) family.</text>
</comment>
<organism evidence="3 4">
    <name type="scientific">Stenotrophomonas maltophilia</name>
    <name type="common">Pseudomonas maltophilia</name>
    <name type="synonym">Xanthomonas maltophilia</name>
    <dbReference type="NCBI Taxonomy" id="40324"/>
    <lineage>
        <taxon>Bacteria</taxon>
        <taxon>Pseudomonadati</taxon>
        <taxon>Pseudomonadota</taxon>
        <taxon>Gammaproteobacteria</taxon>
        <taxon>Lysobacterales</taxon>
        <taxon>Lysobacteraceae</taxon>
        <taxon>Stenotrophomonas</taxon>
        <taxon>Stenotrophomonas maltophilia group</taxon>
    </lineage>
</organism>
<evidence type="ECO:0000256" key="2">
    <source>
        <dbReference type="ARBA" id="ARBA00023002"/>
    </source>
</evidence>
<comment type="caution">
    <text evidence="3">The sequence shown here is derived from an EMBL/GenBank/DDBJ whole genome shotgun (WGS) entry which is preliminary data.</text>
</comment>
<dbReference type="EMBL" id="WNDS01000003">
    <property type="protein sequence ID" value="KAF1014968.1"/>
    <property type="molecule type" value="Genomic_DNA"/>
</dbReference>
<dbReference type="PANTHER" id="PTHR43639:SF1">
    <property type="entry name" value="SHORT-CHAIN DEHYDROGENASE_REDUCTASE FAMILY PROTEIN"/>
    <property type="match status" value="1"/>
</dbReference>
<proteinExistence type="inferred from homology"/>
<dbReference type="GO" id="GO:0016491">
    <property type="term" value="F:oxidoreductase activity"/>
    <property type="evidence" value="ECO:0007669"/>
    <property type="project" value="UniProtKB-KW"/>
</dbReference>
<name>A0A7V8FGA0_STEMA</name>
<gene>
    <name evidence="3" type="primary">gdhI</name>
    <name evidence="3" type="ORF">GAK31_02455</name>
</gene>
<dbReference type="Pfam" id="PF00106">
    <property type="entry name" value="adh_short"/>
    <property type="match status" value="1"/>
</dbReference>
<dbReference type="AlphaFoldDB" id="A0A7V8FGA0"/>